<sequence length="68" mass="7562">MLYDAIEVCFIVISILSFIWVMKKKGTGAMLIIAFSIVVVAGCRYQDNADTEQALEHPKYTKSNCGCL</sequence>
<feature type="transmembrane region" description="Helical" evidence="1">
    <location>
        <begin position="28"/>
        <end position="45"/>
    </location>
</feature>
<keyword evidence="1" id="KW-0812">Transmembrane</keyword>
<keyword evidence="1" id="KW-1133">Transmembrane helix</keyword>
<evidence type="ECO:0000313" key="3">
    <source>
        <dbReference type="Proteomes" id="UP000662782"/>
    </source>
</evidence>
<protein>
    <submittedName>
        <fullName evidence="2">Uncharacterized protein</fullName>
    </submittedName>
</protein>
<accession>A0A873WMK0</accession>
<name>A0A873WMK0_9CAUD</name>
<keyword evidence="3" id="KW-1185">Reference proteome</keyword>
<evidence type="ECO:0000256" key="1">
    <source>
        <dbReference type="SAM" id="Phobius"/>
    </source>
</evidence>
<evidence type="ECO:0000313" key="2">
    <source>
        <dbReference type="EMBL" id="QPB09305.1"/>
    </source>
</evidence>
<organism evidence="2 3">
    <name type="scientific">Klebsiella phage Miami</name>
    <dbReference type="NCBI Taxonomy" id="2767581"/>
    <lineage>
        <taxon>Viruses</taxon>
        <taxon>Duplodnaviria</taxon>
        <taxon>Heunggongvirae</taxon>
        <taxon>Uroviricota</taxon>
        <taxon>Caudoviricetes</taxon>
        <taxon>Chimalliviridae</taxon>
        <taxon>Miamivirus</taxon>
        <taxon>Miamivirus miami</taxon>
    </lineage>
</organism>
<feature type="transmembrane region" description="Helical" evidence="1">
    <location>
        <begin position="5"/>
        <end position="22"/>
    </location>
</feature>
<gene>
    <name evidence="2" type="ORF">CPT_Miami_210</name>
</gene>
<reference evidence="2 3" key="1">
    <citation type="submission" date="2020-07" db="EMBL/GenBank/DDBJ databases">
        <title>Complete genome sequence of Klebsiella pneumoniae phage Miami.</title>
        <authorList>
            <person name="Mora D.A."/>
            <person name="Lessor L."/>
            <person name="Gill J."/>
            <person name="Liu M."/>
        </authorList>
    </citation>
    <scope>NUCLEOTIDE SEQUENCE [LARGE SCALE GENOMIC DNA]</scope>
</reference>
<proteinExistence type="predicted"/>
<dbReference type="Proteomes" id="UP000662782">
    <property type="component" value="Segment"/>
</dbReference>
<dbReference type="EMBL" id="MT701590">
    <property type="protein sequence ID" value="QPB09305.1"/>
    <property type="molecule type" value="Genomic_DNA"/>
</dbReference>
<keyword evidence="1" id="KW-0472">Membrane</keyword>